<evidence type="ECO:0008006" key="4">
    <source>
        <dbReference type="Google" id="ProtNLM"/>
    </source>
</evidence>
<evidence type="ECO:0000256" key="1">
    <source>
        <dbReference type="SAM" id="MobiDB-lite"/>
    </source>
</evidence>
<feature type="compositionally biased region" description="Low complexity" evidence="1">
    <location>
        <begin position="289"/>
        <end position="349"/>
    </location>
</feature>
<dbReference type="Gene3D" id="1.20.1260.20">
    <property type="entry name" value="PPE superfamily"/>
    <property type="match status" value="1"/>
</dbReference>
<name>A0A1V2THF3_9NOCA</name>
<accession>A0A1V2THF3</accession>
<dbReference type="Proteomes" id="UP000188836">
    <property type="component" value="Unassembled WGS sequence"/>
</dbReference>
<evidence type="ECO:0000313" key="3">
    <source>
        <dbReference type="Proteomes" id="UP000188836"/>
    </source>
</evidence>
<evidence type="ECO:0000313" key="2">
    <source>
        <dbReference type="EMBL" id="ONM48888.1"/>
    </source>
</evidence>
<sequence length="437" mass="45664">MTDYEDYRQRIIDAQTQWNQERSAIYIASMLVGSGFEGDLEPPTIPGPDNYDTMTLAQMVEAVEKMNPALVQAAGKTWFKISSELQDAAEAFNSEFRKTVEGDGGTRAWGGVAADQAVASVQRYTGQTEVLGTAAHLVGLKLNEMETGLNQTKALMPLVSERPDLRGKTLPAEGIMKEGDYTEEEAENEGRRVLRTVYSQVAHQSDHGVPVLPSAPVVVDDGGPGPAQTTGRPSTAGQQDDPGSNPQQPQQGETPQDPGEQPQGTPNENTTAASTTPQTAPTPTDPGRTTISAPTNTPSTTPGTPYVPTTTGNPNTLGRPSSPGTPGSPGRPSTPGAPGTPTGPAPGRSIPGTPQTPQQNGVAPAAAARANGVPAGRAGMPGMPMGMAPSVGRGQDEERNGQSAIKEYLITKEHGEELTGLDRIPKTVPPVLGDDDR</sequence>
<feature type="compositionally biased region" description="Low complexity" evidence="1">
    <location>
        <begin position="360"/>
        <end position="389"/>
    </location>
</feature>
<keyword evidence="3" id="KW-1185">Reference proteome</keyword>
<dbReference type="RefSeq" id="WP_077116368.1">
    <property type="nucleotide sequence ID" value="NZ_MUKP01000004.1"/>
</dbReference>
<feature type="region of interest" description="Disordered" evidence="1">
    <location>
        <begin position="204"/>
        <end position="399"/>
    </location>
</feature>
<dbReference type="STRING" id="1538463.B0T36_09550"/>
<comment type="caution">
    <text evidence="2">The sequence shown here is derived from an EMBL/GenBank/DDBJ whole genome shotgun (WGS) entry which is preliminary data.</text>
</comment>
<feature type="compositionally biased region" description="Polar residues" evidence="1">
    <location>
        <begin position="227"/>
        <end position="254"/>
    </location>
</feature>
<dbReference type="AlphaFoldDB" id="A0A1V2THF3"/>
<reference evidence="2 3" key="1">
    <citation type="journal article" date="2016" name="Antonie Van Leeuwenhoek">
        <title>Nocardia donostiensis sp. nov., isolated from human respiratory specimens.</title>
        <authorList>
            <person name="Ercibengoa M."/>
            <person name="Bell M."/>
            <person name="Marimon J.M."/>
            <person name="Humrighouse B."/>
            <person name="Klenk H.P."/>
            <person name="Potter G."/>
            <person name="Perez-Trallero E."/>
        </authorList>
    </citation>
    <scope>NUCLEOTIDE SEQUENCE [LARGE SCALE GENOMIC DNA]</scope>
    <source>
        <strain evidence="2 3">X1655</strain>
    </source>
</reference>
<dbReference type="InterPro" id="IPR038332">
    <property type="entry name" value="PPE_sf"/>
</dbReference>
<feature type="compositionally biased region" description="Low complexity" evidence="1">
    <location>
        <begin position="270"/>
        <end position="282"/>
    </location>
</feature>
<protein>
    <recommendedName>
        <fullName evidence="4">PPE family domain-containing protein</fullName>
    </recommendedName>
</protein>
<gene>
    <name evidence="2" type="ORF">B0T46_10490</name>
</gene>
<dbReference type="EMBL" id="MUMY01000007">
    <property type="protein sequence ID" value="ONM48888.1"/>
    <property type="molecule type" value="Genomic_DNA"/>
</dbReference>
<dbReference type="OrthoDB" id="4571792at2"/>
<proteinExistence type="predicted"/>
<organism evidence="2 3">
    <name type="scientific">Nocardia donostiensis</name>
    <dbReference type="NCBI Taxonomy" id="1538463"/>
    <lineage>
        <taxon>Bacteria</taxon>
        <taxon>Bacillati</taxon>
        <taxon>Actinomycetota</taxon>
        <taxon>Actinomycetes</taxon>
        <taxon>Mycobacteriales</taxon>
        <taxon>Nocardiaceae</taxon>
        <taxon>Nocardia</taxon>
    </lineage>
</organism>